<feature type="compositionally biased region" description="Polar residues" evidence="1">
    <location>
        <begin position="71"/>
        <end position="83"/>
    </location>
</feature>
<organism evidence="2 3">
    <name type="scientific">Coregonus suidteri</name>
    <dbReference type="NCBI Taxonomy" id="861788"/>
    <lineage>
        <taxon>Eukaryota</taxon>
        <taxon>Metazoa</taxon>
        <taxon>Chordata</taxon>
        <taxon>Craniata</taxon>
        <taxon>Vertebrata</taxon>
        <taxon>Euteleostomi</taxon>
        <taxon>Actinopterygii</taxon>
        <taxon>Neopterygii</taxon>
        <taxon>Teleostei</taxon>
        <taxon>Protacanthopterygii</taxon>
        <taxon>Salmoniformes</taxon>
        <taxon>Salmonidae</taxon>
        <taxon>Coregoninae</taxon>
        <taxon>Coregonus</taxon>
    </lineage>
</organism>
<keyword evidence="3" id="KW-1185">Reference proteome</keyword>
<sequence>MDMSEILESSTSDEEDKEVKKSEEEKELSSPSHDTSQAPQLPFQALAMVLPPQAPDRVPSNITTPPPFITKAQSNSGSKQRLSPFQDIEKAELQKKKILKEQFTKEYMKAKGLKDDPGHPLPL</sequence>
<name>A0AAN8QFW2_9TELE</name>
<feature type="region of interest" description="Disordered" evidence="1">
    <location>
        <begin position="1"/>
        <end position="84"/>
    </location>
</feature>
<comment type="caution">
    <text evidence="2">The sequence shown here is derived from an EMBL/GenBank/DDBJ whole genome shotgun (WGS) entry which is preliminary data.</text>
</comment>
<dbReference type="AlphaFoldDB" id="A0AAN8QFW2"/>
<accession>A0AAN8QFW2</accession>
<evidence type="ECO:0000256" key="1">
    <source>
        <dbReference type="SAM" id="MobiDB-lite"/>
    </source>
</evidence>
<evidence type="ECO:0000313" key="2">
    <source>
        <dbReference type="EMBL" id="KAK6297501.1"/>
    </source>
</evidence>
<protein>
    <submittedName>
        <fullName evidence="2">Uncharacterized protein</fullName>
    </submittedName>
</protein>
<feature type="compositionally biased region" description="Basic and acidic residues" evidence="1">
    <location>
        <begin position="17"/>
        <end position="28"/>
    </location>
</feature>
<evidence type="ECO:0000313" key="3">
    <source>
        <dbReference type="Proteomes" id="UP001356427"/>
    </source>
</evidence>
<proteinExistence type="predicted"/>
<dbReference type="EMBL" id="JAGTTL010000031">
    <property type="protein sequence ID" value="KAK6297501.1"/>
    <property type="molecule type" value="Genomic_DNA"/>
</dbReference>
<dbReference type="Proteomes" id="UP001356427">
    <property type="component" value="Unassembled WGS sequence"/>
</dbReference>
<reference evidence="2 3" key="1">
    <citation type="submission" date="2021-04" db="EMBL/GenBank/DDBJ databases">
        <authorList>
            <person name="De Guttry C."/>
            <person name="Zahm M."/>
            <person name="Klopp C."/>
            <person name="Cabau C."/>
            <person name="Louis A."/>
            <person name="Berthelot C."/>
            <person name="Parey E."/>
            <person name="Roest Crollius H."/>
            <person name="Montfort J."/>
            <person name="Robinson-Rechavi M."/>
            <person name="Bucao C."/>
            <person name="Bouchez O."/>
            <person name="Gislard M."/>
            <person name="Lluch J."/>
            <person name="Milhes M."/>
            <person name="Lampietro C."/>
            <person name="Lopez Roques C."/>
            <person name="Donnadieu C."/>
            <person name="Braasch I."/>
            <person name="Desvignes T."/>
            <person name="Postlethwait J."/>
            <person name="Bobe J."/>
            <person name="Wedekind C."/>
            <person name="Guiguen Y."/>
        </authorList>
    </citation>
    <scope>NUCLEOTIDE SEQUENCE [LARGE SCALE GENOMIC DNA]</scope>
    <source>
        <strain evidence="2">Cs_M1</strain>
        <tissue evidence="2">Blood</tissue>
    </source>
</reference>
<gene>
    <name evidence="2" type="ORF">J4Q44_G00320840</name>
</gene>